<reference evidence="1 2" key="1">
    <citation type="journal article" date="2019" name="Int. J. Syst. Evol. Microbiol.">
        <title>The Global Catalogue of Microorganisms (GCM) 10K type strain sequencing project: providing services to taxonomists for standard genome sequencing and annotation.</title>
        <authorList>
            <consortium name="The Broad Institute Genomics Platform"/>
            <consortium name="The Broad Institute Genome Sequencing Center for Infectious Disease"/>
            <person name="Wu L."/>
            <person name="Ma J."/>
        </authorList>
    </citation>
    <scope>NUCLEOTIDE SEQUENCE [LARGE SCALE GENOMIC DNA]</scope>
    <source>
        <strain evidence="1 2">JCM 13850</strain>
    </source>
</reference>
<dbReference type="Proteomes" id="UP001501020">
    <property type="component" value="Unassembled WGS sequence"/>
</dbReference>
<dbReference type="RefSeq" id="WP_344267212.1">
    <property type="nucleotide sequence ID" value="NZ_BAAAMR010000024.1"/>
</dbReference>
<gene>
    <name evidence="1" type="ORF">GCM10009727_32080</name>
</gene>
<evidence type="ECO:0000313" key="2">
    <source>
        <dbReference type="Proteomes" id="UP001501020"/>
    </source>
</evidence>
<name>A0ABN2Z5F2_9ACTN</name>
<protein>
    <submittedName>
        <fullName evidence="1">Uncharacterized protein</fullName>
    </submittedName>
</protein>
<evidence type="ECO:0000313" key="1">
    <source>
        <dbReference type="EMBL" id="GAA2137016.1"/>
    </source>
</evidence>
<organism evidence="1 2">
    <name type="scientific">Actinomadura napierensis</name>
    <dbReference type="NCBI Taxonomy" id="267854"/>
    <lineage>
        <taxon>Bacteria</taxon>
        <taxon>Bacillati</taxon>
        <taxon>Actinomycetota</taxon>
        <taxon>Actinomycetes</taxon>
        <taxon>Streptosporangiales</taxon>
        <taxon>Thermomonosporaceae</taxon>
        <taxon>Actinomadura</taxon>
    </lineage>
</organism>
<proteinExistence type="predicted"/>
<keyword evidence="2" id="KW-1185">Reference proteome</keyword>
<sequence>MHTRRRSARRALARLRAVDRAHRRIYDLDVGFSNELIEDLSRISFHAENLGRALCSVPSYEFPIDHSEIRGWIRSFARSAGLDAGLVSLVDPDGIRREQRHLAEAVKHAQSRVETLLNTEHTRSTAAQADQDEPNLND</sequence>
<accession>A0ABN2Z5F2</accession>
<dbReference type="EMBL" id="BAAAMR010000024">
    <property type="protein sequence ID" value="GAA2137016.1"/>
    <property type="molecule type" value="Genomic_DNA"/>
</dbReference>
<comment type="caution">
    <text evidence="1">The sequence shown here is derived from an EMBL/GenBank/DDBJ whole genome shotgun (WGS) entry which is preliminary data.</text>
</comment>